<organism evidence="1">
    <name type="scientific">bioreactor metagenome</name>
    <dbReference type="NCBI Taxonomy" id="1076179"/>
    <lineage>
        <taxon>unclassified sequences</taxon>
        <taxon>metagenomes</taxon>
        <taxon>ecological metagenomes</taxon>
    </lineage>
</organism>
<protein>
    <submittedName>
        <fullName evidence="1">Uncharacterized protein</fullName>
    </submittedName>
</protein>
<comment type="caution">
    <text evidence="1">The sequence shown here is derived from an EMBL/GenBank/DDBJ whole genome shotgun (WGS) entry which is preliminary data.</text>
</comment>
<proteinExistence type="predicted"/>
<accession>A0A645AUB0</accession>
<name>A0A645AUB0_9ZZZZ</name>
<evidence type="ECO:0000313" key="1">
    <source>
        <dbReference type="EMBL" id="MPM56845.1"/>
    </source>
</evidence>
<dbReference type="EMBL" id="VSSQ01015957">
    <property type="protein sequence ID" value="MPM56845.1"/>
    <property type="molecule type" value="Genomic_DNA"/>
</dbReference>
<dbReference type="AlphaFoldDB" id="A0A645AUB0"/>
<gene>
    <name evidence="1" type="ORF">SDC9_103661</name>
</gene>
<reference evidence="1" key="1">
    <citation type="submission" date="2019-08" db="EMBL/GenBank/DDBJ databases">
        <authorList>
            <person name="Kucharzyk K."/>
            <person name="Murdoch R.W."/>
            <person name="Higgins S."/>
            <person name="Loffler F."/>
        </authorList>
    </citation>
    <scope>NUCLEOTIDE SEQUENCE</scope>
</reference>
<sequence>MYKPPQVVVRKILGKRKQLFIEPIRVKRGAGEQFGHIHIVFRCDAADLVDLELLGILPDVDGTAHLDHVVCFKHTVQFLIIIPELACAIALTIRKDEVEILGALDVGLHAGAFDEAKTLKRLPAAFVE</sequence>